<evidence type="ECO:0000313" key="3">
    <source>
        <dbReference type="Proteomes" id="UP000004001"/>
    </source>
</evidence>
<accession>D1VX48</accession>
<dbReference type="EMBL" id="ADEF01000008">
    <property type="protein sequence ID" value="EFA98278.1"/>
    <property type="molecule type" value="Genomic_DNA"/>
</dbReference>
<name>D1VX48_9BACT</name>
<feature type="region of interest" description="Disordered" evidence="1">
    <location>
        <begin position="13"/>
        <end position="50"/>
    </location>
</feature>
<protein>
    <submittedName>
        <fullName evidence="2">Uncharacterized protein</fullName>
    </submittedName>
</protein>
<dbReference type="AlphaFoldDB" id="D1VX48"/>
<evidence type="ECO:0000313" key="2">
    <source>
        <dbReference type="EMBL" id="EFA98278.1"/>
    </source>
</evidence>
<comment type="caution">
    <text evidence="2">The sequence shown here is derived from an EMBL/GenBank/DDBJ whole genome shotgun (WGS) entry which is preliminary data.</text>
</comment>
<sequence>MIPAAEPEHLFYGSKDNKKIANHKTNPYNSIEPLQPVNSVKKSNAVLKSR</sequence>
<gene>
    <name evidence="2" type="ORF">HMPREF9019_0613</name>
</gene>
<reference evidence="2 3" key="1">
    <citation type="submission" date="2009-12" db="EMBL/GenBank/DDBJ databases">
        <title>Genome Sequence of Prevotella timonensis CRIS 5C-B1.</title>
        <authorList>
            <person name="Durkin A.S."/>
            <person name="Madupu R."/>
            <person name="Torralba M."/>
            <person name="Methe B."/>
            <person name="Sutton G."/>
            <person name="Strausberg R.L."/>
            <person name="Nelson K.E."/>
        </authorList>
    </citation>
    <scope>NUCLEOTIDE SEQUENCE [LARGE SCALE GENOMIC DNA]</scope>
    <source>
        <strain evidence="2 3">CRIS 5C-B1</strain>
    </source>
</reference>
<evidence type="ECO:0000256" key="1">
    <source>
        <dbReference type="SAM" id="MobiDB-lite"/>
    </source>
</evidence>
<proteinExistence type="predicted"/>
<dbReference type="Proteomes" id="UP000004001">
    <property type="component" value="Unassembled WGS sequence"/>
</dbReference>
<organism evidence="2 3">
    <name type="scientific">Hoylesella timonensis CRIS 5C-B1</name>
    <dbReference type="NCBI Taxonomy" id="679189"/>
    <lineage>
        <taxon>Bacteria</taxon>
        <taxon>Pseudomonadati</taxon>
        <taxon>Bacteroidota</taxon>
        <taxon>Bacteroidia</taxon>
        <taxon>Bacteroidales</taxon>
        <taxon>Prevotellaceae</taxon>
        <taxon>Hoylesella</taxon>
    </lineage>
</organism>
<keyword evidence="3" id="KW-1185">Reference proteome</keyword>